<evidence type="ECO:0008006" key="4">
    <source>
        <dbReference type="Google" id="ProtNLM"/>
    </source>
</evidence>
<feature type="signal peptide" evidence="1">
    <location>
        <begin position="1"/>
        <end position="19"/>
    </location>
</feature>
<comment type="caution">
    <text evidence="2">The sequence shown here is derived from an EMBL/GenBank/DDBJ whole genome shotgun (WGS) entry which is preliminary data.</text>
</comment>
<protein>
    <recommendedName>
        <fullName evidence="4">Lipoprotein</fullName>
    </recommendedName>
</protein>
<accession>A0A2A6LY64</accession>
<evidence type="ECO:0000256" key="1">
    <source>
        <dbReference type="SAM" id="SignalP"/>
    </source>
</evidence>
<keyword evidence="1" id="KW-0732">Signal</keyword>
<feature type="chain" id="PRO_5013082963" description="Lipoprotein" evidence="1">
    <location>
        <begin position="20"/>
        <end position="82"/>
    </location>
</feature>
<organism evidence="2 3">
    <name type="scientific">Rhizobium fredii</name>
    <name type="common">Sinorhizobium fredii</name>
    <dbReference type="NCBI Taxonomy" id="380"/>
    <lineage>
        <taxon>Bacteria</taxon>
        <taxon>Pseudomonadati</taxon>
        <taxon>Pseudomonadota</taxon>
        <taxon>Alphaproteobacteria</taxon>
        <taxon>Hyphomicrobiales</taxon>
        <taxon>Rhizobiaceae</taxon>
        <taxon>Sinorhizobium/Ensifer group</taxon>
        <taxon>Sinorhizobium</taxon>
    </lineage>
</organism>
<evidence type="ECO:0000313" key="2">
    <source>
        <dbReference type="EMBL" id="PDT47166.1"/>
    </source>
</evidence>
<name>A0A2A6LY64_RHIFR</name>
<proteinExistence type="predicted"/>
<gene>
    <name evidence="2" type="ORF">CO661_13275</name>
</gene>
<dbReference type="Proteomes" id="UP000220353">
    <property type="component" value="Unassembled WGS sequence"/>
</dbReference>
<dbReference type="RefSeq" id="WP_037430756.1">
    <property type="nucleotide sequence ID" value="NZ_JBGCBT010000004.1"/>
</dbReference>
<dbReference type="PROSITE" id="PS51257">
    <property type="entry name" value="PROKAR_LIPOPROTEIN"/>
    <property type="match status" value="1"/>
</dbReference>
<dbReference type="EMBL" id="NWTC01000009">
    <property type="protein sequence ID" value="PDT47166.1"/>
    <property type="molecule type" value="Genomic_DNA"/>
</dbReference>
<sequence length="82" mass="9669">MTMRTTRLLTLAAAGLVLAGCQKTTPQERRARDETTCASYGFRRGTDSFATCLQRIELDRRAESRAFRYDNDFLMRRPYYWY</sequence>
<evidence type="ECO:0000313" key="3">
    <source>
        <dbReference type="Proteomes" id="UP000220353"/>
    </source>
</evidence>
<dbReference type="AlphaFoldDB" id="A0A2A6LY64"/>
<reference evidence="2 3" key="1">
    <citation type="submission" date="2017-09" db="EMBL/GenBank/DDBJ databases">
        <title>Comparative genomics of rhizobia isolated from Phaseolus vulgaris in China.</title>
        <authorList>
            <person name="Tong W."/>
        </authorList>
    </citation>
    <scope>NUCLEOTIDE SEQUENCE [LARGE SCALE GENOMIC DNA]</scope>
    <source>
        <strain evidence="2 3">PCH1</strain>
    </source>
</reference>